<dbReference type="Pfam" id="PF00011">
    <property type="entry name" value="HSP20"/>
    <property type="match status" value="1"/>
</dbReference>
<protein>
    <submittedName>
        <fullName evidence="4">Heat-shock protein Hsp20</fullName>
    </submittedName>
</protein>
<dbReference type="Gene3D" id="2.60.40.790">
    <property type="match status" value="1"/>
</dbReference>
<dbReference type="PANTHER" id="PTHR11527">
    <property type="entry name" value="HEAT-SHOCK PROTEIN 20 FAMILY MEMBER"/>
    <property type="match status" value="1"/>
</dbReference>
<evidence type="ECO:0000313" key="5">
    <source>
        <dbReference type="Proteomes" id="UP000233597"/>
    </source>
</evidence>
<comment type="similarity">
    <text evidence="1 2">Belongs to the small heat shock protein (HSP20) family.</text>
</comment>
<dbReference type="EMBL" id="NWTK01000002">
    <property type="protein sequence ID" value="PKR55375.1"/>
    <property type="molecule type" value="Genomic_DNA"/>
</dbReference>
<dbReference type="RefSeq" id="WP_101264422.1">
    <property type="nucleotide sequence ID" value="NZ_NWTK01000002.1"/>
</dbReference>
<name>A0A2N3KXS2_9PROT</name>
<dbReference type="PROSITE" id="PS01031">
    <property type="entry name" value="SHSP"/>
    <property type="match status" value="1"/>
</dbReference>
<dbReference type="InterPro" id="IPR008978">
    <property type="entry name" value="HSP20-like_chaperone"/>
</dbReference>
<evidence type="ECO:0000259" key="3">
    <source>
        <dbReference type="PROSITE" id="PS01031"/>
    </source>
</evidence>
<evidence type="ECO:0000256" key="1">
    <source>
        <dbReference type="PROSITE-ProRule" id="PRU00285"/>
    </source>
</evidence>
<evidence type="ECO:0000256" key="2">
    <source>
        <dbReference type="RuleBase" id="RU003616"/>
    </source>
</evidence>
<dbReference type="SUPFAM" id="SSF49764">
    <property type="entry name" value="HSP20-like chaperones"/>
    <property type="match status" value="1"/>
</dbReference>
<accession>A0A2N3KXS2</accession>
<dbReference type="CDD" id="cd06464">
    <property type="entry name" value="ACD_sHsps-like"/>
    <property type="match status" value="1"/>
</dbReference>
<proteinExistence type="inferred from homology"/>
<comment type="caution">
    <text evidence="4">The sequence shown here is derived from an EMBL/GenBank/DDBJ whole genome shotgun (WGS) entry which is preliminary data.</text>
</comment>
<dbReference type="OrthoDB" id="9808910at2"/>
<gene>
    <name evidence="4" type="ORF">COO20_04170</name>
</gene>
<organism evidence="4 5">
    <name type="scientific">Thalassospira marina</name>
    <dbReference type="NCBI Taxonomy" id="2048283"/>
    <lineage>
        <taxon>Bacteria</taxon>
        <taxon>Pseudomonadati</taxon>
        <taxon>Pseudomonadota</taxon>
        <taxon>Alphaproteobacteria</taxon>
        <taxon>Rhodospirillales</taxon>
        <taxon>Thalassospiraceae</taxon>
        <taxon>Thalassospira</taxon>
    </lineage>
</organism>
<dbReference type="Proteomes" id="UP000233597">
    <property type="component" value="Unassembled WGS sequence"/>
</dbReference>
<evidence type="ECO:0000313" key="4">
    <source>
        <dbReference type="EMBL" id="PKR55375.1"/>
    </source>
</evidence>
<sequence length="173" mass="18498">MTGLSNVNGVSRRLVNAPAFGDPFGVFSRDIDRVLGSFLPRAAFRTAVGRGESGAAEGQETAKILNPRIDVHESDTAIELSAELPGVEQQDVDVSVLEGVLTIKGEKKSARESDEGARVVERSYGSFTRSFRLPDTVDADNISATFKNGVLTLSLPKVVEQKPEPRKITVAGA</sequence>
<feature type="domain" description="SHSP" evidence="3">
    <location>
        <begin position="60"/>
        <end position="173"/>
    </location>
</feature>
<reference evidence="4 5" key="1">
    <citation type="submission" date="2017-09" db="EMBL/GenBank/DDBJ databases">
        <title>Biodiversity and function of Thalassospira species in the particle-attached aromatic-hydrocarbon-degrading consortia from the surface seawater of the South China Sea.</title>
        <authorList>
            <person name="Dong C."/>
            <person name="Liu R."/>
            <person name="Shao Z."/>
        </authorList>
    </citation>
    <scope>NUCLEOTIDE SEQUENCE [LARGE SCALE GENOMIC DNA]</scope>
    <source>
        <strain evidence="4 5">CSC1P2</strain>
    </source>
</reference>
<dbReference type="InterPro" id="IPR031107">
    <property type="entry name" value="Small_HSP"/>
</dbReference>
<dbReference type="InterPro" id="IPR002068">
    <property type="entry name" value="A-crystallin/Hsp20_dom"/>
</dbReference>
<dbReference type="AlphaFoldDB" id="A0A2N3KXS2"/>